<dbReference type="SMR" id="B3N5B0"/>
<dbReference type="Gene3D" id="3.40.50.300">
    <property type="entry name" value="P-loop containing nucleotide triphosphate hydrolases"/>
    <property type="match status" value="1"/>
</dbReference>
<dbReference type="OrthoDB" id="9989112at2759"/>
<keyword evidence="3" id="KW-1185">Reference proteome</keyword>
<proteinExistence type="predicted"/>
<reference evidence="2 3" key="1">
    <citation type="journal article" date="2007" name="Nature">
        <title>Evolution of genes and genomes on the Drosophila phylogeny.</title>
        <authorList>
            <consortium name="Drosophila 12 Genomes Consortium"/>
            <person name="Clark A.G."/>
            <person name="Eisen M.B."/>
            <person name="Smith D.R."/>
            <person name="Bergman C.M."/>
            <person name="Oliver B."/>
            <person name="Markow T.A."/>
            <person name="Kaufman T.C."/>
            <person name="Kellis M."/>
            <person name="Gelbart W."/>
            <person name="Iyer V.N."/>
            <person name="Pollard D.A."/>
            <person name="Sackton T.B."/>
            <person name="Larracuente A.M."/>
            <person name="Singh N.D."/>
            <person name="Abad J.P."/>
            <person name="Abt D.N."/>
            <person name="Adryan B."/>
            <person name="Aguade M."/>
            <person name="Akashi H."/>
            <person name="Anderson W.W."/>
            <person name="Aquadro C.F."/>
            <person name="Ardell D.H."/>
            <person name="Arguello R."/>
            <person name="Artieri C.G."/>
            <person name="Barbash D.A."/>
            <person name="Barker D."/>
            <person name="Barsanti P."/>
            <person name="Batterham P."/>
            <person name="Batzoglou S."/>
            <person name="Begun D."/>
            <person name="Bhutkar A."/>
            <person name="Blanco E."/>
            <person name="Bosak S.A."/>
            <person name="Bradley R.K."/>
            <person name="Brand A.D."/>
            <person name="Brent M.R."/>
            <person name="Brooks A.N."/>
            <person name="Brown R.H."/>
            <person name="Butlin R.K."/>
            <person name="Caggese C."/>
            <person name="Calvi B.R."/>
            <person name="Bernardo de Carvalho A."/>
            <person name="Caspi A."/>
            <person name="Castrezana S."/>
            <person name="Celniker S.E."/>
            <person name="Chang J.L."/>
            <person name="Chapple C."/>
            <person name="Chatterji S."/>
            <person name="Chinwalla A."/>
            <person name="Civetta A."/>
            <person name="Clifton S.W."/>
            <person name="Comeron J.M."/>
            <person name="Costello J.C."/>
            <person name="Coyne J.A."/>
            <person name="Daub J."/>
            <person name="David R.G."/>
            <person name="Delcher A.L."/>
            <person name="Delehaunty K."/>
            <person name="Do C.B."/>
            <person name="Ebling H."/>
            <person name="Edwards K."/>
            <person name="Eickbush T."/>
            <person name="Evans J.D."/>
            <person name="Filipski A."/>
            <person name="Findeiss S."/>
            <person name="Freyhult E."/>
            <person name="Fulton L."/>
            <person name="Fulton R."/>
            <person name="Garcia A.C."/>
            <person name="Gardiner A."/>
            <person name="Garfield D.A."/>
            <person name="Garvin B.E."/>
            <person name="Gibson G."/>
            <person name="Gilbert D."/>
            <person name="Gnerre S."/>
            <person name="Godfrey J."/>
            <person name="Good R."/>
            <person name="Gotea V."/>
            <person name="Gravely B."/>
            <person name="Greenberg A.J."/>
            <person name="Griffiths-Jones S."/>
            <person name="Gross S."/>
            <person name="Guigo R."/>
            <person name="Gustafson E.A."/>
            <person name="Haerty W."/>
            <person name="Hahn M.W."/>
            <person name="Halligan D.L."/>
            <person name="Halpern A.L."/>
            <person name="Halter G.M."/>
            <person name="Han M.V."/>
            <person name="Heger A."/>
            <person name="Hillier L."/>
            <person name="Hinrichs A.S."/>
            <person name="Holmes I."/>
            <person name="Hoskins R.A."/>
            <person name="Hubisz M.J."/>
            <person name="Hultmark D."/>
            <person name="Huntley M.A."/>
            <person name="Jaffe D.B."/>
            <person name="Jagadeeshan S."/>
            <person name="Jeck W.R."/>
            <person name="Johnson J."/>
            <person name="Jones C.D."/>
            <person name="Jordan W.C."/>
            <person name="Karpen G.H."/>
            <person name="Kataoka E."/>
            <person name="Keightley P.D."/>
            <person name="Kheradpour P."/>
            <person name="Kirkness E.F."/>
            <person name="Koerich L.B."/>
            <person name="Kristiansen K."/>
            <person name="Kudrna D."/>
            <person name="Kulathinal R.J."/>
            <person name="Kumar S."/>
            <person name="Kwok R."/>
            <person name="Lander E."/>
            <person name="Langley C.H."/>
            <person name="Lapoint R."/>
            <person name="Lazzaro B.P."/>
            <person name="Lee S.J."/>
            <person name="Levesque L."/>
            <person name="Li R."/>
            <person name="Lin C.F."/>
            <person name="Lin M.F."/>
            <person name="Lindblad-Toh K."/>
            <person name="Llopart A."/>
            <person name="Long M."/>
            <person name="Low L."/>
            <person name="Lozovsky E."/>
            <person name="Lu J."/>
            <person name="Luo M."/>
            <person name="Machado C.A."/>
            <person name="Makalowski W."/>
            <person name="Marzo M."/>
            <person name="Matsuda M."/>
            <person name="Matzkin L."/>
            <person name="McAllister B."/>
            <person name="McBride C.S."/>
            <person name="McKernan B."/>
            <person name="McKernan K."/>
            <person name="Mendez-Lago M."/>
            <person name="Minx P."/>
            <person name="Mollenhauer M.U."/>
            <person name="Montooth K."/>
            <person name="Mount S.M."/>
            <person name="Mu X."/>
            <person name="Myers E."/>
            <person name="Negre B."/>
            <person name="Newfeld S."/>
            <person name="Nielsen R."/>
            <person name="Noor M.A."/>
            <person name="O'Grady P."/>
            <person name="Pachter L."/>
            <person name="Papaceit M."/>
            <person name="Parisi M.J."/>
            <person name="Parisi M."/>
            <person name="Parts L."/>
            <person name="Pedersen J.S."/>
            <person name="Pesole G."/>
            <person name="Phillippy A.M."/>
            <person name="Ponting C.P."/>
            <person name="Pop M."/>
            <person name="Porcelli D."/>
            <person name="Powell J.R."/>
            <person name="Prohaska S."/>
            <person name="Pruitt K."/>
            <person name="Puig M."/>
            <person name="Quesneville H."/>
            <person name="Ram K.R."/>
            <person name="Rand D."/>
            <person name="Rasmussen M.D."/>
            <person name="Reed L.K."/>
            <person name="Reenan R."/>
            <person name="Reily A."/>
            <person name="Remington K.A."/>
            <person name="Rieger T.T."/>
            <person name="Ritchie M.G."/>
            <person name="Robin C."/>
            <person name="Rogers Y.H."/>
            <person name="Rohde C."/>
            <person name="Rozas J."/>
            <person name="Rubenfield M.J."/>
            <person name="Ruiz A."/>
            <person name="Russo S."/>
            <person name="Salzberg S.L."/>
            <person name="Sanchez-Gracia A."/>
            <person name="Saranga D.J."/>
            <person name="Sato H."/>
            <person name="Schaeffer S.W."/>
            <person name="Schatz M.C."/>
            <person name="Schlenke T."/>
            <person name="Schwartz R."/>
            <person name="Segarra C."/>
            <person name="Singh R.S."/>
            <person name="Sirot L."/>
            <person name="Sirota M."/>
            <person name="Sisneros N.B."/>
            <person name="Smith C.D."/>
            <person name="Smith T.F."/>
            <person name="Spieth J."/>
            <person name="Stage D.E."/>
            <person name="Stark A."/>
            <person name="Stephan W."/>
            <person name="Strausberg R.L."/>
            <person name="Strempel S."/>
            <person name="Sturgill D."/>
            <person name="Sutton G."/>
            <person name="Sutton G.G."/>
            <person name="Tao W."/>
            <person name="Teichmann S."/>
            <person name="Tobari Y.N."/>
            <person name="Tomimura Y."/>
            <person name="Tsolas J.M."/>
            <person name="Valente V.L."/>
            <person name="Venter E."/>
            <person name="Venter J.C."/>
            <person name="Vicario S."/>
            <person name="Vieira F.G."/>
            <person name="Vilella A.J."/>
            <person name="Villasante A."/>
            <person name="Walenz B."/>
            <person name="Wang J."/>
            <person name="Wasserman M."/>
            <person name="Watts T."/>
            <person name="Wilson D."/>
            <person name="Wilson R.K."/>
            <person name="Wing R.A."/>
            <person name="Wolfner M.F."/>
            <person name="Wong A."/>
            <person name="Wong G.K."/>
            <person name="Wu C.I."/>
            <person name="Wu G."/>
            <person name="Yamamoto D."/>
            <person name="Yang H.P."/>
            <person name="Yang S.P."/>
            <person name="Yorke J.A."/>
            <person name="Yoshida K."/>
            <person name="Zdobnov E."/>
            <person name="Zhang P."/>
            <person name="Zhang Y."/>
            <person name="Zimin A.V."/>
            <person name="Baldwin J."/>
            <person name="Abdouelleil A."/>
            <person name="Abdulkadir J."/>
            <person name="Abebe A."/>
            <person name="Abera B."/>
            <person name="Abreu J."/>
            <person name="Acer S.C."/>
            <person name="Aftuck L."/>
            <person name="Alexander A."/>
            <person name="An P."/>
            <person name="Anderson E."/>
            <person name="Anderson S."/>
            <person name="Arachi H."/>
            <person name="Azer M."/>
            <person name="Bachantsang P."/>
            <person name="Barry A."/>
            <person name="Bayul T."/>
            <person name="Berlin A."/>
            <person name="Bessette D."/>
            <person name="Bloom T."/>
            <person name="Blye J."/>
            <person name="Boguslavskiy L."/>
            <person name="Bonnet C."/>
            <person name="Boukhgalter B."/>
            <person name="Bourzgui I."/>
            <person name="Brown A."/>
            <person name="Cahill P."/>
            <person name="Channer S."/>
            <person name="Cheshatsang Y."/>
            <person name="Chuda L."/>
            <person name="Citroen M."/>
            <person name="Collymore A."/>
            <person name="Cooke P."/>
            <person name="Costello M."/>
            <person name="D'Aco K."/>
            <person name="Daza R."/>
            <person name="De Haan G."/>
            <person name="DeGray S."/>
            <person name="DeMaso C."/>
            <person name="Dhargay N."/>
            <person name="Dooley K."/>
            <person name="Dooley E."/>
            <person name="Doricent M."/>
            <person name="Dorje P."/>
            <person name="Dorjee K."/>
            <person name="Dupes A."/>
            <person name="Elong R."/>
            <person name="Falk J."/>
            <person name="Farina A."/>
            <person name="Faro S."/>
            <person name="Ferguson D."/>
            <person name="Fisher S."/>
            <person name="Foley C.D."/>
            <person name="Franke A."/>
            <person name="Friedrich D."/>
            <person name="Gadbois L."/>
            <person name="Gearin G."/>
            <person name="Gearin C.R."/>
            <person name="Giannoukos G."/>
            <person name="Goode T."/>
            <person name="Graham J."/>
            <person name="Grandbois E."/>
            <person name="Grewal S."/>
            <person name="Gyaltsen K."/>
            <person name="Hafez N."/>
            <person name="Hagos B."/>
            <person name="Hall J."/>
            <person name="Henson C."/>
            <person name="Hollinger A."/>
            <person name="Honan T."/>
            <person name="Huard M.D."/>
            <person name="Hughes L."/>
            <person name="Hurhula B."/>
            <person name="Husby M.E."/>
            <person name="Kamat A."/>
            <person name="Kanga B."/>
            <person name="Kashin S."/>
            <person name="Khazanovich D."/>
            <person name="Kisner P."/>
            <person name="Lance K."/>
            <person name="Lara M."/>
            <person name="Lee W."/>
            <person name="Lennon N."/>
            <person name="Letendre F."/>
            <person name="LeVine R."/>
            <person name="Lipovsky A."/>
            <person name="Liu X."/>
            <person name="Liu J."/>
            <person name="Liu S."/>
            <person name="Lokyitsang T."/>
            <person name="Lokyitsang Y."/>
            <person name="Lubonja R."/>
            <person name="Lui A."/>
            <person name="MacDonald P."/>
            <person name="Magnisalis V."/>
            <person name="Maru K."/>
            <person name="Matthews C."/>
            <person name="McCusker W."/>
            <person name="McDonough S."/>
            <person name="Mehta T."/>
            <person name="Meldrim J."/>
            <person name="Meneus L."/>
            <person name="Mihai O."/>
            <person name="Mihalev A."/>
            <person name="Mihova T."/>
            <person name="Mittelman R."/>
            <person name="Mlenga V."/>
            <person name="Montmayeur A."/>
            <person name="Mulrain L."/>
            <person name="Navidi A."/>
            <person name="Naylor J."/>
            <person name="Negash T."/>
            <person name="Nguyen T."/>
            <person name="Nguyen N."/>
            <person name="Nicol R."/>
            <person name="Norbu C."/>
            <person name="Norbu N."/>
            <person name="Novod N."/>
            <person name="O'Neill B."/>
            <person name="Osman S."/>
            <person name="Markiewicz E."/>
            <person name="Oyono O.L."/>
            <person name="Patti C."/>
            <person name="Phunkhang P."/>
            <person name="Pierre F."/>
            <person name="Priest M."/>
            <person name="Raghuraman S."/>
            <person name="Rege F."/>
            <person name="Reyes R."/>
            <person name="Rise C."/>
            <person name="Rogov P."/>
            <person name="Ross K."/>
            <person name="Ryan E."/>
            <person name="Settipalli S."/>
            <person name="Shea T."/>
            <person name="Sherpa N."/>
            <person name="Shi L."/>
            <person name="Shih D."/>
            <person name="Sparrow T."/>
            <person name="Spaulding J."/>
            <person name="Stalker J."/>
            <person name="Stange-Thomann N."/>
            <person name="Stavropoulos S."/>
            <person name="Stone C."/>
            <person name="Strader C."/>
            <person name="Tesfaye S."/>
            <person name="Thomson T."/>
            <person name="Thoulutsang Y."/>
            <person name="Thoulutsang D."/>
            <person name="Topham K."/>
            <person name="Topping I."/>
            <person name="Tsamla T."/>
            <person name="Vassiliev H."/>
            <person name="Vo A."/>
            <person name="Wangchuk T."/>
            <person name="Wangdi T."/>
            <person name="Weiand M."/>
            <person name="Wilkinson J."/>
            <person name="Wilson A."/>
            <person name="Yadav S."/>
            <person name="Young G."/>
            <person name="Yu Q."/>
            <person name="Zembek L."/>
            <person name="Zhong D."/>
            <person name="Zimmer A."/>
            <person name="Zwirko Z."/>
            <person name="Jaffe D.B."/>
            <person name="Alvarez P."/>
            <person name="Brockman W."/>
            <person name="Butler J."/>
            <person name="Chin C."/>
            <person name="Gnerre S."/>
            <person name="Grabherr M."/>
            <person name="Kleber M."/>
            <person name="Mauceli E."/>
            <person name="MacCallum I."/>
        </authorList>
    </citation>
    <scope>NUCLEOTIDE SEQUENCE [LARGE SCALE GENOMIC DNA]</scope>
    <source>
        <strain evidence="2 3">TSC#14021-0224.01</strain>
    </source>
</reference>
<feature type="region of interest" description="Disordered" evidence="1">
    <location>
        <begin position="35"/>
        <end position="67"/>
    </location>
</feature>
<reference evidence="2 3" key="2">
    <citation type="journal article" date="2008" name="Bioinformatics">
        <title>Assembly reconciliation.</title>
        <authorList>
            <person name="Zimin A.V."/>
            <person name="Smith D.R."/>
            <person name="Sutton G."/>
            <person name="Yorke J.A."/>
        </authorList>
    </citation>
    <scope>NUCLEOTIDE SEQUENCE [LARGE SCALE GENOMIC DNA]</scope>
    <source>
        <strain evidence="2 3">TSC#14021-0224.01</strain>
    </source>
</reference>
<gene>
    <name evidence="2" type="primary">Dere\GG25114</name>
    <name evidence="2" type="synonym">dere_GLEANR_9778</name>
    <name evidence="2" type="synonym">GG25114</name>
    <name evidence="2" type="ORF">Dere_GG25114</name>
</gene>
<dbReference type="InterPro" id="IPR027417">
    <property type="entry name" value="P-loop_NTPase"/>
</dbReference>
<evidence type="ECO:0000313" key="2">
    <source>
        <dbReference type="EMBL" id="EDV57940.2"/>
    </source>
</evidence>
<dbReference type="HOGENOM" id="CLU_2944094_0_0_1"/>
<feature type="compositionally biased region" description="Polar residues" evidence="1">
    <location>
        <begin position="37"/>
        <end position="58"/>
    </location>
</feature>
<dbReference type="EMBL" id="CH954177">
    <property type="protein sequence ID" value="EDV57940.2"/>
    <property type="molecule type" value="Genomic_DNA"/>
</dbReference>
<accession>B3N5B0</accession>
<dbReference type="eggNOG" id="KOG0097">
    <property type="taxonomic scope" value="Eukaryota"/>
</dbReference>
<name>B3N5B0_DROER</name>
<dbReference type="Proteomes" id="UP000008711">
    <property type="component" value="Unassembled WGS sequence"/>
</dbReference>
<dbReference type="AlphaFoldDB" id="B3N5B0"/>
<evidence type="ECO:0000313" key="3">
    <source>
        <dbReference type="Proteomes" id="UP000008711"/>
    </source>
</evidence>
<organism evidence="2 3">
    <name type="scientific">Drosophila erecta</name>
    <name type="common">Fruit fly</name>
    <dbReference type="NCBI Taxonomy" id="7220"/>
    <lineage>
        <taxon>Eukaryota</taxon>
        <taxon>Metazoa</taxon>
        <taxon>Ecdysozoa</taxon>
        <taxon>Arthropoda</taxon>
        <taxon>Hexapoda</taxon>
        <taxon>Insecta</taxon>
        <taxon>Pterygota</taxon>
        <taxon>Neoptera</taxon>
        <taxon>Endopterygota</taxon>
        <taxon>Diptera</taxon>
        <taxon>Brachycera</taxon>
        <taxon>Muscomorpha</taxon>
        <taxon>Ephydroidea</taxon>
        <taxon>Drosophilidae</taxon>
        <taxon>Drosophila</taxon>
        <taxon>Sophophora</taxon>
    </lineage>
</organism>
<evidence type="ECO:0000256" key="1">
    <source>
        <dbReference type="SAM" id="MobiDB-lite"/>
    </source>
</evidence>
<sequence length="67" mass="7306">MFLEASAMTGQNVEEAFLETARKIYQNIQEGRLDLNASESGVQHRPSQPSRTSLSSEATGAKDQCSC</sequence>
<protein>
    <submittedName>
        <fullName evidence="2">Uncharacterized protein</fullName>
    </submittedName>
</protein>